<dbReference type="Proteomes" id="UP001280121">
    <property type="component" value="Unassembled WGS sequence"/>
</dbReference>
<comment type="caution">
    <text evidence="3">The sequence shown here is derived from an EMBL/GenBank/DDBJ whole genome shotgun (WGS) entry which is preliminary data.</text>
</comment>
<keyword evidence="2" id="KW-0472">Membrane</keyword>
<keyword evidence="1" id="KW-0378">Hydrolase</keyword>
<name>A0AAD9XVC3_9ROSI</name>
<evidence type="ECO:0000313" key="4">
    <source>
        <dbReference type="Proteomes" id="UP001280121"/>
    </source>
</evidence>
<evidence type="ECO:0000313" key="3">
    <source>
        <dbReference type="EMBL" id="KAK2665663.1"/>
    </source>
</evidence>
<dbReference type="PANTHER" id="PTHR45648">
    <property type="entry name" value="GDSL LIPASE/ACYLHYDROLASE FAMILY PROTEIN (AFU_ORTHOLOGUE AFUA_4G14700)"/>
    <property type="match status" value="1"/>
</dbReference>
<dbReference type="PANTHER" id="PTHR45648:SF17">
    <property type="entry name" value="GDSL ESTERASE_LIPASE"/>
    <property type="match status" value="1"/>
</dbReference>
<keyword evidence="2" id="KW-1133">Transmembrane helix</keyword>
<organism evidence="3 4">
    <name type="scientific">Dipteronia dyeriana</name>
    <dbReference type="NCBI Taxonomy" id="168575"/>
    <lineage>
        <taxon>Eukaryota</taxon>
        <taxon>Viridiplantae</taxon>
        <taxon>Streptophyta</taxon>
        <taxon>Embryophyta</taxon>
        <taxon>Tracheophyta</taxon>
        <taxon>Spermatophyta</taxon>
        <taxon>Magnoliopsida</taxon>
        <taxon>eudicotyledons</taxon>
        <taxon>Gunneridae</taxon>
        <taxon>Pentapetalae</taxon>
        <taxon>rosids</taxon>
        <taxon>malvids</taxon>
        <taxon>Sapindales</taxon>
        <taxon>Sapindaceae</taxon>
        <taxon>Hippocastanoideae</taxon>
        <taxon>Acereae</taxon>
        <taxon>Dipteronia</taxon>
    </lineage>
</organism>
<dbReference type="InterPro" id="IPR051058">
    <property type="entry name" value="GDSL_Est/Lipase"/>
</dbReference>
<keyword evidence="2" id="KW-0812">Transmembrane</keyword>
<feature type="transmembrane region" description="Helical" evidence="2">
    <location>
        <begin position="39"/>
        <end position="64"/>
    </location>
</feature>
<keyword evidence="4" id="KW-1185">Reference proteome</keyword>
<dbReference type="EMBL" id="JANJYI010000001">
    <property type="protein sequence ID" value="KAK2665663.1"/>
    <property type="molecule type" value="Genomic_DNA"/>
</dbReference>
<reference evidence="3" key="1">
    <citation type="journal article" date="2023" name="Plant J.">
        <title>Genome sequences and population genomics provide insights into the demographic history, inbreeding, and mutation load of two 'living fossil' tree species of Dipteronia.</title>
        <authorList>
            <person name="Feng Y."/>
            <person name="Comes H.P."/>
            <person name="Chen J."/>
            <person name="Zhu S."/>
            <person name="Lu R."/>
            <person name="Zhang X."/>
            <person name="Li P."/>
            <person name="Qiu J."/>
            <person name="Olsen K.M."/>
            <person name="Qiu Y."/>
        </authorList>
    </citation>
    <scope>NUCLEOTIDE SEQUENCE</scope>
    <source>
        <strain evidence="3">KIB01</strain>
    </source>
</reference>
<accession>A0AAD9XVC3</accession>
<proteinExistence type="predicted"/>
<sequence>MLGPTTSCLEAKPGLTFLSMGSSFRMEKLSEGSVMASTLMIYVVSTVLILSVCFLACEVLAAMFMGPKRSPPPFLSLDSASAVRRRSFRGINFNSGGSGLLDIIGQTMVTISNGSFFAKDIVALREQIQPFHRVHGNLMDTMGPSRTENLLSKSSFFTSTASNDIFG</sequence>
<dbReference type="AlphaFoldDB" id="A0AAD9XVC3"/>
<dbReference type="GO" id="GO:0016787">
    <property type="term" value="F:hydrolase activity"/>
    <property type="evidence" value="ECO:0007669"/>
    <property type="project" value="UniProtKB-KW"/>
</dbReference>
<evidence type="ECO:0000256" key="2">
    <source>
        <dbReference type="SAM" id="Phobius"/>
    </source>
</evidence>
<gene>
    <name evidence="3" type="ORF">Ddye_004237</name>
</gene>
<protein>
    <submittedName>
        <fullName evidence="3">Uncharacterized protein</fullName>
    </submittedName>
</protein>
<evidence type="ECO:0000256" key="1">
    <source>
        <dbReference type="ARBA" id="ARBA00022801"/>
    </source>
</evidence>